<dbReference type="InterPro" id="IPR006142">
    <property type="entry name" value="INTEIN"/>
</dbReference>
<dbReference type="InterPro" id="IPR036844">
    <property type="entry name" value="Hint_dom_sf"/>
</dbReference>
<feature type="compositionally biased region" description="Basic and acidic residues" evidence="6">
    <location>
        <begin position="683"/>
        <end position="694"/>
    </location>
</feature>
<evidence type="ECO:0000256" key="1">
    <source>
        <dbReference type="ARBA" id="ARBA00022723"/>
    </source>
</evidence>
<gene>
    <name evidence="8" type="ORF">H9652_15825</name>
</gene>
<dbReference type="InterPro" id="IPR030934">
    <property type="entry name" value="Intein_C"/>
</dbReference>
<dbReference type="SUPFAM" id="SSF51294">
    <property type="entry name" value="Hedgehog/intein (Hint) domain"/>
    <property type="match status" value="1"/>
</dbReference>
<dbReference type="InterPro" id="IPR006141">
    <property type="entry name" value="Intein_N"/>
</dbReference>
<sequence length="725" mass="79985">MRWDGQAITADDGALPGLGRMAGRVRTVRTPEFAGVTFHEVLAKSALSKVPGESRMPFTWTINPYRGCSHACSYCLGPDTLILRGDGRQVPLRDIRAGDQVVGTEVRGRYRRYVLTTVEDVWATRKRAFSITLEDGTRLMASGDHRFLTDRGWKHVVPGECGAGRRPHLTTNNKLMGFGTGDLEKHSAPRDDAAYRRGYLTGMIRGDGMLLRRTYRRRGGNPNNVSMFRLALADREALDRSRDFLEQAGITTTMRPFSPGSTTRRSIMAIFTSRSAHFDAIQALISWPPEVEREWAIGYLAGIFDAEGSCSQGVLRISNMDEEILTRITRALTVIEVPFVREPPRENGVSSIRVVGGLAARMRFFRIVDPAISRKLAVTGRAVKSDAPLMVRSVEDTGEERDLLDLTTGTGDFIANGVISHNCFARPSHRYLDMNPGEDFDSQIVVKMNVADVLRTELAKPSWAGDAVALGTNTDPYQRAEGRYRLMPGIIDALETSRTPFSILTKGTLLRRDLPRLTQAAERVDVGIGVSLAFVDEDLQQAVEPGTPTPRARLDLIRAARAAGLPCGVMIAPVLPWLTDSTDHLTRLLDAVHEAGATGATVLPLFLKPGTREWFMAWLRRDHPERVAGYERVYAGGSCASRAYRDWLWARVRPLLVERGFASAGHRAQARTSGHARTAWHPETSDDRARHDEGSYPAGSLVQRLGPGPVTRPPGDPASTAEVLF</sequence>
<dbReference type="InterPro" id="IPR040086">
    <property type="entry name" value="MJ0683-like"/>
</dbReference>
<organism evidence="8 9">
    <name type="scientific">Oerskovia rustica</name>
    <dbReference type="NCBI Taxonomy" id="2762237"/>
    <lineage>
        <taxon>Bacteria</taxon>
        <taxon>Bacillati</taxon>
        <taxon>Actinomycetota</taxon>
        <taxon>Actinomycetes</taxon>
        <taxon>Micrococcales</taxon>
        <taxon>Cellulomonadaceae</taxon>
        <taxon>Oerskovia</taxon>
    </lineage>
</organism>
<name>A0ABR8RVP2_9CELL</name>
<dbReference type="PROSITE" id="PS50817">
    <property type="entry name" value="INTEIN_N_TER"/>
    <property type="match status" value="1"/>
</dbReference>
<evidence type="ECO:0000256" key="5">
    <source>
        <dbReference type="ARBA" id="ARBA00023014"/>
    </source>
</evidence>
<dbReference type="InterPro" id="IPR003587">
    <property type="entry name" value="Hint_dom_N"/>
</dbReference>
<evidence type="ECO:0000256" key="2">
    <source>
        <dbReference type="ARBA" id="ARBA00022813"/>
    </source>
</evidence>
<keyword evidence="1" id="KW-0479">Metal-binding</keyword>
<feature type="region of interest" description="Disordered" evidence="6">
    <location>
        <begin position="667"/>
        <end position="725"/>
    </location>
</feature>
<dbReference type="PROSITE" id="PS50818">
    <property type="entry name" value="INTEIN_C_TER"/>
    <property type="match status" value="1"/>
</dbReference>
<evidence type="ECO:0000259" key="7">
    <source>
        <dbReference type="PROSITE" id="PS50819"/>
    </source>
</evidence>
<keyword evidence="2" id="KW-0068">Autocatalytic cleavage</keyword>
<evidence type="ECO:0000256" key="4">
    <source>
        <dbReference type="ARBA" id="ARBA00023004"/>
    </source>
</evidence>
<dbReference type="RefSeq" id="WP_191797174.1">
    <property type="nucleotide sequence ID" value="NZ_JACSQQ010000032.1"/>
</dbReference>
<dbReference type="SMART" id="SM00306">
    <property type="entry name" value="HintN"/>
    <property type="match status" value="1"/>
</dbReference>
<dbReference type="PRINTS" id="PR00379">
    <property type="entry name" value="INTEIN"/>
</dbReference>
<evidence type="ECO:0000313" key="9">
    <source>
        <dbReference type="Proteomes" id="UP000641803"/>
    </source>
</evidence>
<dbReference type="PANTHER" id="PTHR43432:SF3">
    <property type="entry name" value="SLR0285 PROTEIN"/>
    <property type="match status" value="1"/>
</dbReference>
<dbReference type="Gene3D" id="2.170.16.10">
    <property type="entry name" value="Hedgehog/Intein (Hint) domain"/>
    <property type="match status" value="1"/>
</dbReference>
<dbReference type="PROSITE" id="PS50819">
    <property type="entry name" value="INTEIN_ENDONUCLEASE"/>
    <property type="match status" value="1"/>
</dbReference>
<dbReference type="InterPro" id="IPR003586">
    <property type="entry name" value="Hint_dom_C"/>
</dbReference>
<evidence type="ECO:0000313" key="8">
    <source>
        <dbReference type="EMBL" id="MBD7951872.1"/>
    </source>
</evidence>
<comment type="caution">
    <text evidence="8">The sequence shown here is derived from an EMBL/GenBank/DDBJ whole genome shotgun (WGS) entry which is preliminary data.</text>
</comment>
<proteinExistence type="predicted"/>
<dbReference type="CDD" id="cd00081">
    <property type="entry name" value="Hint"/>
    <property type="match status" value="1"/>
</dbReference>
<dbReference type="InterPro" id="IPR058240">
    <property type="entry name" value="rSAM_sf"/>
</dbReference>
<keyword evidence="3" id="KW-0651">Protein splicing</keyword>
<keyword evidence="4" id="KW-0408">Iron</keyword>
<dbReference type="Gene3D" id="3.80.30.30">
    <property type="match status" value="1"/>
</dbReference>
<keyword evidence="5" id="KW-0411">Iron-sulfur</keyword>
<reference evidence="8 9" key="1">
    <citation type="submission" date="2020-08" db="EMBL/GenBank/DDBJ databases">
        <title>A Genomic Blueprint of the Chicken Gut Microbiome.</title>
        <authorList>
            <person name="Gilroy R."/>
            <person name="Ravi A."/>
            <person name="Getino M."/>
            <person name="Pursley I."/>
            <person name="Horton D.L."/>
            <person name="Alikhan N.-F."/>
            <person name="Baker D."/>
            <person name="Gharbi K."/>
            <person name="Hall N."/>
            <person name="Watson M."/>
            <person name="Adriaenssens E.M."/>
            <person name="Foster-Nyarko E."/>
            <person name="Jarju S."/>
            <person name="Secka A."/>
            <person name="Antonio M."/>
            <person name="Oren A."/>
            <person name="Chaudhuri R."/>
            <person name="La Ragione R.M."/>
            <person name="Hildebrand F."/>
            <person name="Pallen M.J."/>
        </authorList>
    </citation>
    <scope>NUCLEOTIDE SEQUENCE [LARGE SCALE GENOMIC DNA]</scope>
    <source>
        <strain evidence="8 9">Sa4CUA1</strain>
    </source>
</reference>
<protein>
    <submittedName>
        <fullName evidence="8">Intein-containing Rv2578c family radical SAM protein</fullName>
    </submittedName>
</protein>
<evidence type="ECO:0000256" key="3">
    <source>
        <dbReference type="ARBA" id="ARBA00023000"/>
    </source>
</evidence>
<dbReference type="InterPro" id="IPR027434">
    <property type="entry name" value="Homing_endonucl"/>
</dbReference>
<evidence type="ECO:0000256" key="6">
    <source>
        <dbReference type="SAM" id="MobiDB-lite"/>
    </source>
</evidence>
<dbReference type="SMART" id="SM00305">
    <property type="entry name" value="HintC"/>
    <property type="match status" value="1"/>
</dbReference>
<dbReference type="NCBIfam" id="NF038135">
    <property type="entry name" value="rSAM_Rv2578c"/>
    <property type="match status" value="1"/>
</dbReference>
<keyword evidence="9" id="KW-1185">Reference proteome</keyword>
<dbReference type="InterPro" id="IPR004042">
    <property type="entry name" value="Intein_endonuc_central"/>
</dbReference>
<accession>A0ABR8RVP2</accession>
<dbReference type="NCBIfam" id="NF038136">
    <property type="entry name" value="rSAM_Rv_intein"/>
    <property type="match status" value="1"/>
</dbReference>
<dbReference type="SUPFAM" id="SSF55608">
    <property type="entry name" value="Homing endonucleases"/>
    <property type="match status" value="1"/>
</dbReference>
<dbReference type="SUPFAM" id="SSF102114">
    <property type="entry name" value="Radical SAM enzymes"/>
    <property type="match status" value="1"/>
</dbReference>
<dbReference type="PANTHER" id="PTHR43432">
    <property type="entry name" value="SLR0285 PROTEIN"/>
    <property type="match status" value="1"/>
</dbReference>
<dbReference type="EMBL" id="JACSQQ010000032">
    <property type="protein sequence ID" value="MBD7951872.1"/>
    <property type="molecule type" value="Genomic_DNA"/>
</dbReference>
<dbReference type="Proteomes" id="UP000641803">
    <property type="component" value="Unassembled WGS sequence"/>
</dbReference>
<feature type="domain" description="DOD-type homing endonuclease" evidence="7">
    <location>
        <begin position="200"/>
        <end position="337"/>
    </location>
</feature>